<keyword evidence="7 9" id="KW-0326">Glycosidase</keyword>
<dbReference type="InterPro" id="IPR030459">
    <property type="entry name" value="Glyco_hydro_31_CS"/>
</dbReference>
<feature type="region of interest" description="Disordered" evidence="10">
    <location>
        <begin position="549"/>
        <end position="571"/>
    </location>
</feature>
<keyword evidence="5 9" id="KW-0378">Hydrolase</keyword>
<dbReference type="InterPro" id="IPR013780">
    <property type="entry name" value="Glyco_hydro_b"/>
</dbReference>
<dbReference type="CDD" id="cd14752">
    <property type="entry name" value="GH31_N"/>
    <property type="match status" value="1"/>
</dbReference>
<dbReference type="InterPro" id="IPR030458">
    <property type="entry name" value="Glyco_hydro_31_AS"/>
</dbReference>
<evidence type="ECO:0000256" key="10">
    <source>
        <dbReference type="SAM" id="MobiDB-lite"/>
    </source>
</evidence>
<feature type="domain" description="Glycoside hydrolase family 31 TIM barrel" evidence="12">
    <location>
        <begin position="323"/>
        <end position="751"/>
    </location>
</feature>
<keyword evidence="16" id="KW-1185">Reference proteome</keyword>
<proteinExistence type="inferred from homology"/>
<dbReference type="Gene3D" id="3.20.20.80">
    <property type="entry name" value="Glycosidases"/>
    <property type="match status" value="2"/>
</dbReference>
<evidence type="ECO:0000256" key="9">
    <source>
        <dbReference type="RuleBase" id="RU361185"/>
    </source>
</evidence>
<evidence type="ECO:0000313" key="16">
    <source>
        <dbReference type="Proteomes" id="UP001610335"/>
    </source>
</evidence>
<feature type="domain" description="Glycoside hydrolase family 31 N-terminal" evidence="13">
    <location>
        <begin position="99"/>
        <end position="241"/>
    </location>
</feature>
<evidence type="ECO:0000256" key="3">
    <source>
        <dbReference type="ARBA" id="ARBA00012741"/>
    </source>
</evidence>
<evidence type="ECO:0000256" key="4">
    <source>
        <dbReference type="ARBA" id="ARBA00022729"/>
    </source>
</evidence>
<evidence type="ECO:0000256" key="11">
    <source>
        <dbReference type="SAM" id="SignalP"/>
    </source>
</evidence>
<feature type="domain" description="Glycosyl hydrolase family 31 C-terminal" evidence="14">
    <location>
        <begin position="759"/>
        <end position="851"/>
    </location>
</feature>
<evidence type="ECO:0000313" key="15">
    <source>
        <dbReference type="EMBL" id="KAL2813073.1"/>
    </source>
</evidence>
<dbReference type="SUPFAM" id="SSF74650">
    <property type="entry name" value="Galactose mutarotase-like"/>
    <property type="match status" value="1"/>
</dbReference>
<keyword evidence="6" id="KW-0325">Glycoprotein</keyword>
<comment type="catalytic activity">
    <reaction evidence="1">
        <text>Hydrolysis of terminal, non-reducing (1-&gt;4)-linked alpha-D-glucose residues with release of alpha-D-glucose.</text>
        <dbReference type="EC" id="3.2.1.20"/>
    </reaction>
</comment>
<evidence type="ECO:0000256" key="2">
    <source>
        <dbReference type="ARBA" id="ARBA00007806"/>
    </source>
</evidence>
<dbReference type="Pfam" id="PF21365">
    <property type="entry name" value="Glyco_hydro_31_3rd"/>
    <property type="match status" value="1"/>
</dbReference>
<dbReference type="InterPro" id="IPR011013">
    <property type="entry name" value="Gal_mutarotase_sf_dom"/>
</dbReference>
<keyword evidence="4 11" id="KW-0732">Signal</keyword>
<evidence type="ECO:0000256" key="6">
    <source>
        <dbReference type="ARBA" id="ARBA00023180"/>
    </source>
</evidence>
<evidence type="ECO:0000256" key="5">
    <source>
        <dbReference type="ARBA" id="ARBA00022801"/>
    </source>
</evidence>
<dbReference type="Gene3D" id="2.60.40.1760">
    <property type="entry name" value="glycosyl hydrolase (family 31)"/>
    <property type="match status" value="1"/>
</dbReference>
<dbReference type="InterPro" id="IPR025887">
    <property type="entry name" value="Glyco_hydro_31_N_dom"/>
</dbReference>
<organism evidence="15 16">
    <name type="scientific">Aspergillus cavernicola</name>
    <dbReference type="NCBI Taxonomy" id="176166"/>
    <lineage>
        <taxon>Eukaryota</taxon>
        <taxon>Fungi</taxon>
        <taxon>Dikarya</taxon>
        <taxon>Ascomycota</taxon>
        <taxon>Pezizomycotina</taxon>
        <taxon>Eurotiomycetes</taxon>
        <taxon>Eurotiomycetidae</taxon>
        <taxon>Eurotiales</taxon>
        <taxon>Aspergillaceae</taxon>
        <taxon>Aspergillus</taxon>
        <taxon>Aspergillus subgen. Nidulantes</taxon>
    </lineage>
</organism>
<gene>
    <name evidence="15" type="ORF">BDW59DRAFT_35085</name>
</gene>
<dbReference type="PROSITE" id="PS00707">
    <property type="entry name" value="GLYCOSYL_HYDROL_F31_2"/>
    <property type="match status" value="1"/>
</dbReference>
<dbReference type="PROSITE" id="PS00129">
    <property type="entry name" value="GLYCOSYL_HYDROL_F31_1"/>
    <property type="match status" value="1"/>
</dbReference>
<accession>A0ABR4HE97</accession>
<dbReference type="Pfam" id="PF01055">
    <property type="entry name" value="Glyco_hydro_31_2nd"/>
    <property type="match status" value="1"/>
</dbReference>
<dbReference type="InterPro" id="IPR048395">
    <property type="entry name" value="Glyco_hydro_31_C"/>
</dbReference>
<evidence type="ECO:0000259" key="14">
    <source>
        <dbReference type="Pfam" id="PF21365"/>
    </source>
</evidence>
<dbReference type="EC" id="3.2.1.20" evidence="3"/>
<dbReference type="SUPFAM" id="SSF51011">
    <property type="entry name" value="Glycosyl hydrolase domain"/>
    <property type="match status" value="1"/>
</dbReference>
<comment type="similarity">
    <text evidence="2 9">Belongs to the glycosyl hydrolase 31 family.</text>
</comment>
<feature type="signal peptide" evidence="11">
    <location>
        <begin position="1"/>
        <end position="19"/>
    </location>
</feature>
<evidence type="ECO:0000259" key="13">
    <source>
        <dbReference type="Pfam" id="PF13802"/>
    </source>
</evidence>
<evidence type="ECO:0000256" key="8">
    <source>
        <dbReference type="ARBA" id="ARBA00041343"/>
    </source>
</evidence>
<sequence>MVGFADLLAGACLLSAVYGASSTATAAYHQFTLPASVDIGQTLIANIDDPQAVNAQSVCPGYKASNVRHTARGLSATLSLAGEVCNAYGTDIDSLDFSVEYLAKDRLNVQITPSHVDASNASWYQLPESIVPRPKADQGATASNGDFEISWSNEPSFSFKVTRKATGDVLFDTTNSVLVFENQFIEFVSALPKDYNLYGLGEHIQQLRLLENQTLTIYASDMGDPVDSNIYGSHPFYLDTRYYEVDARGGHTLVSSNQADQAKDYVSYSHGVFLRNAHGQEILTGSQDITWRTLGGSIDLTFYSGPSQAEVTSNYQVSTIGLPAMQQYFTFGFHQCRWGYANWSEIEDVVANFENFEIPLENIWSDIDYMHGYRNFDNDENRYSYSEGEVVLDKLHKSGRHYIPIVDSALYIPNPNNASDAYETYTRGAKDDVFLKNPDGTLYIGAVWPGYTVFPDWHNPKAGRFWGNELSIWHKKVAYDGIWIDMSEVSSFCVGSCGSGNLALNPVHPPFSLPGEPGNLIYDYPEWFNVTNSTEAAAAAAASSSQAAAAATGESQPSSTSYLRTTPTPGVRNVDYPPYAINHDQTSHDLAVHALAPNATHIDGYQDYDVHNLWGHQILNATYHGLLEVFPSKRPFIIGRSTFAGSGKWAGHWGGDNNSKWGSMFFSIPQALSFSLFGVPMFGADTCGFNGNTDEELCNRWMQLSAFFPFYRNHNVLSAIPQEPYRWESVIEASKAAMKIRYAILPYFYTLFQQAHTTGSTVMRALAWEFPNDPSLANIETQFLLGPSIMIVPVLEPLVDTVKGVFPGVKQGEVWYDWYTQTAVDAQPGVNTTIPAPLGHIPVFIRGGSVLPMQQPALTTRDARNTPWSLLTALGSEGNASGKLYLDDGESTHPNATLNVAFQATGSKITAVARGNWKETNPLGNVTVLGVSRQPHSVTLNGKAVASSSVQYNATSHVLSVGNLEDMTADGAWAKNWVLKW</sequence>
<protein>
    <recommendedName>
        <fullName evidence="3">alpha-glucosidase</fullName>
        <ecNumber evidence="3">3.2.1.20</ecNumber>
    </recommendedName>
    <alternativeName>
        <fullName evidence="8">Maltase</fullName>
    </alternativeName>
</protein>
<feature type="chain" id="PRO_5046972583" description="alpha-glucosidase" evidence="11">
    <location>
        <begin position="20"/>
        <end position="981"/>
    </location>
</feature>
<dbReference type="EMBL" id="JBFXLS010000152">
    <property type="protein sequence ID" value="KAL2813073.1"/>
    <property type="molecule type" value="Genomic_DNA"/>
</dbReference>
<evidence type="ECO:0000256" key="7">
    <source>
        <dbReference type="ARBA" id="ARBA00023295"/>
    </source>
</evidence>
<evidence type="ECO:0000256" key="1">
    <source>
        <dbReference type="ARBA" id="ARBA00001657"/>
    </source>
</evidence>
<dbReference type="SUPFAM" id="SSF51445">
    <property type="entry name" value="(Trans)glycosidases"/>
    <property type="match status" value="1"/>
</dbReference>
<dbReference type="Pfam" id="PF13802">
    <property type="entry name" value="Gal_mutarotas_2"/>
    <property type="match status" value="1"/>
</dbReference>
<dbReference type="CDD" id="cd06602">
    <property type="entry name" value="GH31_MGAM_SI_GAA"/>
    <property type="match status" value="1"/>
</dbReference>
<dbReference type="InterPro" id="IPR017853">
    <property type="entry name" value="GH"/>
</dbReference>
<evidence type="ECO:0000259" key="12">
    <source>
        <dbReference type="Pfam" id="PF01055"/>
    </source>
</evidence>
<dbReference type="PANTHER" id="PTHR22762">
    <property type="entry name" value="ALPHA-GLUCOSIDASE"/>
    <property type="match status" value="1"/>
</dbReference>
<reference evidence="15 16" key="1">
    <citation type="submission" date="2024-07" db="EMBL/GenBank/DDBJ databases">
        <title>Section-level genome sequencing and comparative genomics of Aspergillus sections Usti and Cavernicolus.</title>
        <authorList>
            <consortium name="Lawrence Berkeley National Laboratory"/>
            <person name="Nybo J.L."/>
            <person name="Vesth T.C."/>
            <person name="Theobald S."/>
            <person name="Frisvad J.C."/>
            <person name="Larsen T.O."/>
            <person name="Kjaerboelling I."/>
            <person name="Rothschild-Mancinelli K."/>
            <person name="Lyhne E.K."/>
            <person name="Kogle M.E."/>
            <person name="Barry K."/>
            <person name="Clum A."/>
            <person name="Na H."/>
            <person name="Ledsgaard L."/>
            <person name="Lin J."/>
            <person name="Lipzen A."/>
            <person name="Kuo A."/>
            <person name="Riley R."/>
            <person name="Mondo S."/>
            <person name="LaButti K."/>
            <person name="Haridas S."/>
            <person name="Pangalinan J."/>
            <person name="Salamov A.A."/>
            <person name="Simmons B.A."/>
            <person name="Magnuson J.K."/>
            <person name="Chen J."/>
            <person name="Drula E."/>
            <person name="Henrissat B."/>
            <person name="Wiebenga A."/>
            <person name="Lubbers R.J."/>
            <person name="Gomes A.C."/>
            <person name="Makela M.R."/>
            <person name="Stajich J."/>
            <person name="Grigoriev I.V."/>
            <person name="Mortensen U.H."/>
            <person name="De vries R.P."/>
            <person name="Baker S.E."/>
            <person name="Andersen M.R."/>
        </authorList>
    </citation>
    <scope>NUCLEOTIDE SEQUENCE [LARGE SCALE GENOMIC DNA]</scope>
    <source>
        <strain evidence="15 16">CBS 600.67</strain>
    </source>
</reference>
<dbReference type="GO" id="GO:0016787">
    <property type="term" value="F:hydrolase activity"/>
    <property type="evidence" value="ECO:0007669"/>
    <property type="project" value="UniProtKB-KW"/>
</dbReference>
<dbReference type="PANTHER" id="PTHR22762:SF133">
    <property type="entry name" value="P-TYPE DOMAIN-CONTAINING PROTEIN"/>
    <property type="match status" value="1"/>
</dbReference>
<dbReference type="Proteomes" id="UP001610335">
    <property type="component" value="Unassembled WGS sequence"/>
</dbReference>
<dbReference type="Gene3D" id="2.60.40.1180">
    <property type="entry name" value="Golgi alpha-mannosidase II"/>
    <property type="match status" value="2"/>
</dbReference>
<dbReference type="InterPro" id="IPR000322">
    <property type="entry name" value="Glyco_hydro_31_TIM"/>
</dbReference>
<feature type="compositionally biased region" description="Polar residues" evidence="10">
    <location>
        <begin position="553"/>
        <end position="568"/>
    </location>
</feature>
<comment type="caution">
    <text evidence="15">The sequence shown here is derived from an EMBL/GenBank/DDBJ whole genome shotgun (WGS) entry which is preliminary data.</text>
</comment>
<name>A0ABR4HE97_9EURO</name>